<feature type="region of interest" description="Disordered" evidence="1">
    <location>
        <begin position="131"/>
        <end position="157"/>
    </location>
</feature>
<evidence type="ECO:0000313" key="4">
    <source>
        <dbReference type="Proteomes" id="UP000248146"/>
    </source>
</evidence>
<organism evidence="3 4">
    <name type="scientific">Aquipseudomonas alcaligenes</name>
    <name type="common">Pseudomonas alcaligenes</name>
    <dbReference type="NCBI Taxonomy" id="43263"/>
    <lineage>
        <taxon>Bacteria</taxon>
        <taxon>Pseudomonadati</taxon>
        <taxon>Pseudomonadota</taxon>
        <taxon>Gammaproteobacteria</taxon>
        <taxon>Pseudomonadales</taxon>
        <taxon>Pseudomonadaceae</taxon>
        <taxon>Aquipseudomonas</taxon>
    </lineage>
</organism>
<reference evidence="3 4" key="1">
    <citation type="submission" date="2018-06" db="EMBL/GenBank/DDBJ databases">
        <title>Pseudomonas diversity within urban Lake Michigan freshwaters.</title>
        <authorList>
            <person name="Batrich M."/>
            <person name="Hatzopoulos T."/>
            <person name="Putonti C."/>
        </authorList>
    </citation>
    <scope>NUCLEOTIDE SEQUENCE [LARGE SCALE GENOMIC DNA]</scope>
    <source>
        <strain evidence="3 4">MB-090714</strain>
    </source>
</reference>
<proteinExistence type="predicted"/>
<evidence type="ECO:0000256" key="2">
    <source>
        <dbReference type="SAM" id="SignalP"/>
    </source>
</evidence>
<dbReference type="EMBL" id="QJRX01000001">
    <property type="protein sequence ID" value="PYC29386.1"/>
    <property type="molecule type" value="Genomic_DNA"/>
</dbReference>
<keyword evidence="2" id="KW-0732">Signal</keyword>
<protein>
    <submittedName>
        <fullName evidence="3">Uncharacterized protein</fullName>
    </submittedName>
</protein>
<dbReference type="OrthoDB" id="7042084at2"/>
<accession>A0A2V4MH39</accession>
<dbReference type="Proteomes" id="UP000248146">
    <property type="component" value="Unassembled WGS sequence"/>
</dbReference>
<evidence type="ECO:0000313" key="3">
    <source>
        <dbReference type="EMBL" id="PYC29386.1"/>
    </source>
</evidence>
<feature type="region of interest" description="Disordered" evidence="1">
    <location>
        <begin position="267"/>
        <end position="287"/>
    </location>
</feature>
<gene>
    <name evidence="3" type="ORF">DMO17_01450</name>
</gene>
<comment type="caution">
    <text evidence="3">The sequence shown here is derived from an EMBL/GenBank/DDBJ whole genome shotgun (WGS) entry which is preliminary data.</text>
</comment>
<feature type="compositionally biased region" description="Basic and acidic residues" evidence="1">
    <location>
        <begin position="141"/>
        <end position="157"/>
    </location>
</feature>
<evidence type="ECO:0000256" key="1">
    <source>
        <dbReference type="SAM" id="MobiDB-lite"/>
    </source>
</evidence>
<dbReference type="RefSeq" id="WP_110680531.1">
    <property type="nucleotide sequence ID" value="NZ_QJRX01000001.1"/>
</dbReference>
<dbReference type="AlphaFoldDB" id="A0A2V4MH39"/>
<feature type="chain" id="PRO_5015885235" evidence="2">
    <location>
        <begin position="24"/>
        <end position="287"/>
    </location>
</feature>
<feature type="signal peptide" evidence="2">
    <location>
        <begin position="1"/>
        <end position="23"/>
    </location>
</feature>
<sequence>MNTKTLTCLAAFALGLLHNPAHAEYWTVDALVKEFNQVSAQIARGELQAAEQSLNALRQHTTSNDVRLDQYRRELANAYLQQGRQQLQAGDDAAAAVTLSQGEQHLVAASPALKVQYQASLEAATAERRQAEAAAEQARQAAERERQQKLAEQRAAAERAAQQAAAAQVKPAPAVAAKVEEPKPAVAAAPRARLIDPSAASSSVPMPMLDANDRDSLRELLDQVAADVVAFDCAVRLQVREAKDYPFVAALLSARIKKLAPGFAPQFSPVLKPDQEPRLVLSPQSNS</sequence>
<name>A0A2V4MH39_AQUAC</name>